<comment type="caution">
    <text evidence="16">The sequence shown here is derived from an EMBL/GenBank/DDBJ whole genome shotgun (WGS) entry which is preliminary data.</text>
</comment>
<evidence type="ECO:0000256" key="10">
    <source>
        <dbReference type="ARBA" id="ARBA00022989"/>
    </source>
</evidence>
<dbReference type="InterPro" id="IPR025201">
    <property type="entry name" value="KdpD_TM"/>
</dbReference>
<dbReference type="GeneID" id="78077832"/>
<proteinExistence type="predicted"/>
<feature type="transmembrane region" description="Helical" evidence="13">
    <location>
        <begin position="87"/>
        <end position="104"/>
    </location>
</feature>
<feature type="transmembrane region" description="Helical" evidence="13">
    <location>
        <begin position="7"/>
        <end position="25"/>
    </location>
</feature>
<dbReference type="Pfam" id="PF00512">
    <property type="entry name" value="HisKA"/>
    <property type="match status" value="1"/>
</dbReference>
<dbReference type="GO" id="GO:0005524">
    <property type="term" value="F:ATP binding"/>
    <property type="evidence" value="ECO:0007669"/>
    <property type="project" value="UniProtKB-KW"/>
</dbReference>
<dbReference type="Gene3D" id="1.20.120.620">
    <property type="entry name" value="Backbone structure of the membrane domain of e. Coli histidine kinase receptor kdpd"/>
    <property type="match status" value="1"/>
</dbReference>
<dbReference type="EMBL" id="LUAX01000007">
    <property type="protein sequence ID" value="OAM97649.1"/>
    <property type="molecule type" value="Genomic_DNA"/>
</dbReference>
<organism evidence="16 17">
    <name type="scientific">Vibrio europaeus</name>
    <dbReference type="NCBI Taxonomy" id="300876"/>
    <lineage>
        <taxon>Bacteria</taxon>
        <taxon>Pseudomonadati</taxon>
        <taxon>Pseudomonadota</taxon>
        <taxon>Gammaproteobacteria</taxon>
        <taxon>Vibrionales</taxon>
        <taxon>Vibrionaceae</taxon>
        <taxon>Vibrio</taxon>
        <taxon>Vibrio oreintalis group</taxon>
    </lineage>
</organism>
<dbReference type="SUPFAM" id="SSF55874">
    <property type="entry name" value="ATPase domain of HSP90 chaperone/DNA topoisomerase II/histidine kinase"/>
    <property type="match status" value="1"/>
</dbReference>
<dbReference type="AlphaFoldDB" id="A0A178J7S0"/>
<reference evidence="16 17" key="1">
    <citation type="submission" date="2016-03" db="EMBL/GenBank/DDBJ databases">
        <title>Draft genome sequence of the Vibrio tubiashii subs. europaeus.</title>
        <authorList>
            <person name="Spinard E."/>
            <person name="Dubert J."/>
            <person name="Nelson D.R."/>
            <person name="Barja J.L."/>
        </authorList>
    </citation>
    <scope>NUCLEOTIDE SEQUENCE [LARGE SCALE GENOMIC DNA]</scope>
    <source>
        <strain evidence="17">PP-638</strain>
        <strain evidence="16">PP2-638</strain>
    </source>
</reference>
<dbReference type="Gene3D" id="1.10.287.130">
    <property type="match status" value="1"/>
</dbReference>
<dbReference type="PANTHER" id="PTHR45569:SF1">
    <property type="entry name" value="SENSOR PROTEIN KDPD"/>
    <property type="match status" value="1"/>
</dbReference>
<dbReference type="InterPro" id="IPR038318">
    <property type="entry name" value="KdpD_sf"/>
</dbReference>
<dbReference type="EC" id="2.7.13.3" evidence="3"/>
<dbReference type="OrthoDB" id="9806130at2"/>
<dbReference type="CDD" id="cd00082">
    <property type="entry name" value="HisKA"/>
    <property type="match status" value="1"/>
</dbReference>
<dbReference type="InterPro" id="IPR036097">
    <property type="entry name" value="HisK_dim/P_sf"/>
</dbReference>
<keyword evidence="12 13" id="KW-0472">Membrane</keyword>
<evidence type="ECO:0000313" key="17">
    <source>
        <dbReference type="Proteomes" id="UP000094761"/>
    </source>
</evidence>
<evidence type="ECO:0000256" key="11">
    <source>
        <dbReference type="ARBA" id="ARBA00023012"/>
    </source>
</evidence>
<reference evidence="15" key="2">
    <citation type="submission" date="2022-11" db="EMBL/GenBank/DDBJ databases">
        <title>Role of the vibriolysin VemA secreted by the emergent pathogen Vibrio europaeus in the colonization of Manila clam mucus.</title>
        <authorList>
            <person name="Martinez C."/>
            <person name="Rodriguez S."/>
            <person name="Vences A."/>
            <person name="Barja J.L."/>
            <person name="Toranzo A.E."/>
            <person name="Dubert J."/>
        </authorList>
    </citation>
    <scope>NUCLEOTIDE SEQUENCE</scope>
    <source>
        <strain evidence="15">3454</strain>
    </source>
</reference>
<keyword evidence="10 13" id="KW-1133">Transmembrane helix</keyword>
<evidence type="ECO:0000313" key="18">
    <source>
        <dbReference type="Proteomes" id="UP001150001"/>
    </source>
</evidence>
<dbReference type="InterPro" id="IPR005467">
    <property type="entry name" value="His_kinase_dom"/>
</dbReference>
<keyword evidence="8 15" id="KW-0418">Kinase</keyword>
<dbReference type="InterPro" id="IPR003594">
    <property type="entry name" value="HATPase_dom"/>
</dbReference>
<dbReference type="GO" id="GO:0000155">
    <property type="term" value="F:phosphorelay sensor kinase activity"/>
    <property type="evidence" value="ECO:0007669"/>
    <property type="project" value="InterPro"/>
</dbReference>
<dbReference type="PANTHER" id="PTHR45569">
    <property type="entry name" value="SENSOR PROTEIN KDPD"/>
    <property type="match status" value="1"/>
</dbReference>
<evidence type="ECO:0000256" key="12">
    <source>
        <dbReference type="ARBA" id="ARBA00023136"/>
    </source>
</evidence>
<dbReference type="InterPro" id="IPR052023">
    <property type="entry name" value="Histidine_kinase_KdpD"/>
</dbReference>
<comment type="subcellular location">
    <subcellularLocation>
        <location evidence="2">Membrane</location>
        <topology evidence="2">Multi-pass membrane protein</topology>
    </subcellularLocation>
</comment>
<dbReference type="Pfam" id="PF02518">
    <property type="entry name" value="HATPase_c"/>
    <property type="match status" value="1"/>
</dbReference>
<keyword evidence="4" id="KW-0597">Phosphoprotein</keyword>
<accession>A0A178J7S0</accession>
<sequence length="336" mass="37909">MQKINRISSVLFTLIVLIIALATSWTSHQFFSTSVPALLILQLSVVFVALNCRVLYTYSIAVMEAVSFNFLFTEPVYTFQMSHTEDVVDLVTFIIIAFIIIRLTNYYRRQQEKLNQTYLRNSLLLSVSHDLKTPLTTIIGTLSSLKEYMPKLTEKEQIELVDCATSDSLRLSQYIDNLLHATKLQHGTLNLCLESSLIAPIIHQTAERFTSQHQRIDINIQDCATPLLLSKSLIEQAIFNILDNALRYTPNTLPVKLNCYLEKGSLLIDIRDFGTGIEQETAQRVFEAFFTKHEPRLLGTGLGMGVAAGIIRAHKGTIESVPVSEGSLIRMRLPFP</sequence>
<name>A0A178J7S0_9VIBR</name>
<dbReference type="PROSITE" id="PS50109">
    <property type="entry name" value="HIS_KIN"/>
    <property type="match status" value="1"/>
</dbReference>
<evidence type="ECO:0000256" key="7">
    <source>
        <dbReference type="ARBA" id="ARBA00022741"/>
    </source>
</evidence>
<dbReference type="SMART" id="SM00388">
    <property type="entry name" value="HisKA"/>
    <property type="match status" value="1"/>
</dbReference>
<comment type="catalytic activity">
    <reaction evidence="1">
        <text>ATP + protein L-histidine = ADP + protein N-phospho-L-histidine.</text>
        <dbReference type="EC" id="2.7.13.3"/>
    </reaction>
</comment>
<evidence type="ECO:0000313" key="15">
    <source>
        <dbReference type="EMBL" id="MDC5739498.1"/>
    </source>
</evidence>
<evidence type="ECO:0000259" key="14">
    <source>
        <dbReference type="PROSITE" id="PS50109"/>
    </source>
</evidence>
<dbReference type="GO" id="GO:0005886">
    <property type="term" value="C:plasma membrane"/>
    <property type="evidence" value="ECO:0007669"/>
    <property type="project" value="TreeGrafter"/>
</dbReference>
<keyword evidence="7" id="KW-0547">Nucleotide-binding</keyword>
<feature type="transmembrane region" description="Helical" evidence="13">
    <location>
        <begin position="55"/>
        <end position="72"/>
    </location>
</feature>
<evidence type="ECO:0000256" key="9">
    <source>
        <dbReference type="ARBA" id="ARBA00022840"/>
    </source>
</evidence>
<evidence type="ECO:0000256" key="3">
    <source>
        <dbReference type="ARBA" id="ARBA00012438"/>
    </source>
</evidence>
<dbReference type="Proteomes" id="UP000094761">
    <property type="component" value="Unassembled WGS sequence"/>
</dbReference>
<dbReference type="Pfam" id="PF13493">
    <property type="entry name" value="DUF4118"/>
    <property type="match status" value="1"/>
</dbReference>
<evidence type="ECO:0000256" key="8">
    <source>
        <dbReference type="ARBA" id="ARBA00022777"/>
    </source>
</evidence>
<evidence type="ECO:0000256" key="1">
    <source>
        <dbReference type="ARBA" id="ARBA00000085"/>
    </source>
</evidence>
<protein>
    <recommendedName>
        <fullName evidence="3">histidine kinase</fullName>
        <ecNumber evidence="3">2.7.13.3</ecNumber>
    </recommendedName>
</protein>
<keyword evidence="9" id="KW-0067">ATP-binding</keyword>
<evidence type="ECO:0000256" key="4">
    <source>
        <dbReference type="ARBA" id="ARBA00022553"/>
    </source>
</evidence>
<keyword evidence="5" id="KW-0808">Transferase</keyword>
<dbReference type="InterPro" id="IPR003661">
    <property type="entry name" value="HisK_dim/P_dom"/>
</dbReference>
<feature type="domain" description="Histidine kinase" evidence="14">
    <location>
        <begin position="126"/>
        <end position="336"/>
    </location>
</feature>
<dbReference type="Proteomes" id="UP001150001">
    <property type="component" value="Unassembled WGS sequence"/>
</dbReference>
<dbReference type="InterPro" id="IPR036890">
    <property type="entry name" value="HATPase_C_sf"/>
</dbReference>
<evidence type="ECO:0000256" key="5">
    <source>
        <dbReference type="ARBA" id="ARBA00022679"/>
    </source>
</evidence>
<evidence type="ECO:0000313" key="16">
    <source>
        <dbReference type="EMBL" id="OAM97649.1"/>
    </source>
</evidence>
<dbReference type="Gene3D" id="3.30.565.10">
    <property type="entry name" value="Histidine kinase-like ATPase, C-terminal domain"/>
    <property type="match status" value="1"/>
</dbReference>
<dbReference type="PRINTS" id="PR00344">
    <property type="entry name" value="BCTRLSENSOR"/>
</dbReference>
<dbReference type="SMART" id="SM00387">
    <property type="entry name" value="HATPase_c"/>
    <property type="match status" value="1"/>
</dbReference>
<dbReference type="RefSeq" id="WP_069668834.1">
    <property type="nucleotide sequence ID" value="NZ_JAPFIM010000018.1"/>
</dbReference>
<evidence type="ECO:0000256" key="13">
    <source>
        <dbReference type="SAM" id="Phobius"/>
    </source>
</evidence>
<keyword evidence="11" id="KW-0902">Two-component regulatory system</keyword>
<dbReference type="EMBL" id="JAPFIT010000010">
    <property type="protein sequence ID" value="MDC5739498.1"/>
    <property type="molecule type" value="Genomic_DNA"/>
</dbReference>
<evidence type="ECO:0000256" key="6">
    <source>
        <dbReference type="ARBA" id="ARBA00022692"/>
    </source>
</evidence>
<dbReference type="InterPro" id="IPR004358">
    <property type="entry name" value="Sig_transdc_His_kin-like_C"/>
</dbReference>
<gene>
    <name evidence="16" type="ORF">AZ468_19100</name>
    <name evidence="15" type="ORF">OPW20_05440</name>
</gene>
<dbReference type="SUPFAM" id="SSF47384">
    <property type="entry name" value="Homodimeric domain of signal transducing histidine kinase"/>
    <property type="match status" value="1"/>
</dbReference>
<feature type="transmembrane region" description="Helical" evidence="13">
    <location>
        <begin position="31"/>
        <end position="50"/>
    </location>
</feature>
<evidence type="ECO:0000256" key="2">
    <source>
        <dbReference type="ARBA" id="ARBA00004141"/>
    </source>
</evidence>
<keyword evidence="6 13" id="KW-0812">Transmembrane</keyword>
<keyword evidence="18" id="KW-1185">Reference proteome</keyword>